<dbReference type="AlphaFoldDB" id="A0A644YFR3"/>
<evidence type="ECO:0000313" key="1">
    <source>
        <dbReference type="EMBL" id="MPM25363.1"/>
    </source>
</evidence>
<name>A0A644YFR3_9ZZZZ</name>
<dbReference type="InterPro" id="IPR036388">
    <property type="entry name" value="WH-like_DNA-bd_sf"/>
</dbReference>
<dbReference type="InterPro" id="IPR036390">
    <property type="entry name" value="WH_DNA-bd_sf"/>
</dbReference>
<dbReference type="EMBL" id="VSSQ01004479">
    <property type="protein sequence ID" value="MPM25363.1"/>
    <property type="molecule type" value="Genomic_DNA"/>
</dbReference>
<organism evidence="1">
    <name type="scientific">bioreactor metagenome</name>
    <dbReference type="NCBI Taxonomy" id="1076179"/>
    <lineage>
        <taxon>unclassified sequences</taxon>
        <taxon>metagenomes</taxon>
        <taxon>ecological metagenomes</taxon>
    </lineage>
</organism>
<protein>
    <recommendedName>
        <fullName evidence="2">HTH hxlR-type domain-containing protein</fullName>
    </recommendedName>
</protein>
<dbReference type="SUPFAM" id="SSF46785">
    <property type="entry name" value="Winged helix' DNA-binding domain"/>
    <property type="match status" value="1"/>
</dbReference>
<comment type="caution">
    <text evidence="1">The sequence shown here is derived from an EMBL/GenBank/DDBJ whole genome shotgun (WGS) entry which is preliminary data.</text>
</comment>
<proteinExistence type="predicted"/>
<reference evidence="1" key="1">
    <citation type="submission" date="2019-08" db="EMBL/GenBank/DDBJ databases">
        <authorList>
            <person name="Kucharzyk K."/>
            <person name="Murdoch R.W."/>
            <person name="Higgins S."/>
            <person name="Loffler F."/>
        </authorList>
    </citation>
    <scope>NUCLEOTIDE SEQUENCE</scope>
</reference>
<evidence type="ECO:0008006" key="2">
    <source>
        <dbReference type="Google" id="ProtNLM"/>
    </source>
</evidence>
<sequence>MYFVEHTRLLYDLSYNLQDTMDIWEILQQKHTAVVLIYIFQNPNVTQTKFMEENMEGQRSKYQRLKMLVDKGLVIEENNPIRWNVLQYRTTNEGERIAKLLMKIESGEEDAENYPTSEKIRNMI</sequence>
<dbReference type="Gene3D" id="1.10.10.10">
    <property type="entry name" value="Winged helix-like DNA-binding domain superfamily/Winged helix DNA-binding domain"/>
    <property type="match status" value="1"/>
</dbReference>
<accession>A0A644YFR3</accession>
<gene>
    <name evidence="1" type="ORF">SDC9_71854</name>
</gene>